<dbReference type="Proteomes" id="UP000886657">
    <property type="component" value="Unassembled WGS sequence"/>
</dbReference>
<organism evidence="1 2">
    <name type="scientific">Candidatus Geothrix skivensis</name>
    <dbReference type="NCBI Taxonomy" id="2954439"/>
    <lineage>
        <taxon>Bacteria</taxon>
        <taxon>Pseudomonadati</taxon>
        <taxon>Acidobacteriota</taxon>
        <taxon>Holophagae</taxon>
        <taxon>Holophagales</taxon>
        <taxon>Holophagaceae</taxon>
        <taxon>Geothrix</taxon>
    </lineage>
</organism>
<evidence type="ECO:0000313" key="1">
    <source>
        <dbReference type="EMBL" id="MBK9795969.1"/>
    </source>
</evidence>
<reference evidence="1" key="1">
    <citation type="submission" date="2020-10" db="EMBL/GenBank/DDBJ databases">
        <title>Connecting structure to function with the recovery of over 1000 high-quality activated sludge metagenome-assembled genomes encoding full-length rRNA genes using long-read sequencing.</title>
        <authorList>
            <person name="Singleton C.M."/>
            <person name="Petriglieri F."/>
            <person name="Kristensen J.M."/>
            <person name="Kirkegaard R.H."/>
            <person name="Michaelsen T.Y."/>
            <person name="Andersen M.H."/>
            <person name="Karst S.M."/>
            <person name="Dueholm M.S."/>
            <person name="Nielsen P.H."/>
            <person name="Albertsen M."/>
        </authorList>
    </citation>
    <scope>NUCLEOTIDE SEQUENCE</scope>
    <source>
        <strain evidence="1">Skiv_18-Q3-R9-52_MAXAC.067</strain>
    </source>
</reference>
<dbReference type="NCBIfam" id="TIGR04001">
    <property type="entry name" value="thiol_BshB1"/>
    <property type="match status" value="1"/>
</dbReference>
<dbReference type="PANTHER" id="PTHR12993:SF30">
    <property type="entry name" value="N-ACETYL-ALPHA-D-GLUCOSAMINYL L-MALATE DEACETYLASE 1"/>
    <property type="match status" value="1"/>
</dbReference>
<proteinExistence type="predicted"/>
<name>A0A9D7SE71_9BACT</name>
<evidence type="ECO:0000313" key="2">
    <source>
        <dbReference type="Proteomes" id="UP000886657"/>
    </source>
</evidence>
<sequence length="241" mass="26466">MSADASQPGLEILALGAHPDDVEVHVGGLLALAADRGLKAAILDLTSGDLGTRGTPETRRAEALEAARILGVTRYVLDLPDGRFTEDETCRLVVMTELRRLRPRVLILPDPEDRHPDHRRAHRLIKEAAYYAGLKNYPCPGPPWRPEAIAWVGGENPGQPDLLVDVSAVWDRRMAAFDAFGSQFAQDPSLPVTRIAHPAFRRGVLGRAMHWGSLRLCDWAEALWCERPVPGALVELVAKLS</sequence>
<comment type="caution">
    <text evidence="1">The sequence shown here is derived from an EMBL/GenBank/DDBJ whole genome shotgun (WGS) entry which is preliminary data.</text>
</comment>
<dbReference type="GO" id="GO:0016811">
    <property type="term" value="F:hydrolase activity, acting on carbon-nitrogen (but not peptide) bonds, in linear amides"/>
    <property type="evidence" value="ECO:0007669"/>
    <property type="project" value="TreeGrafter"/>
</dbReference>
<dbReference type="Pfam" id="PF02585">
    <property type="entry name" value="PIG-L"/>
    <property type="match status" value="1"/>
</dbReference>
<dbReference type="GO" id="GO:0019213">
    <property type="term" value="F:deacetylase activity"/>
    <property type="evidence" value="ECO:0007669"/>
    <property type="project" value="InterPro"/>
</dbReference>
<accession>A0A9D7SE71</accession>
<gene>
    <name evidence="1" type="primary">bshB1</name>
    <name evidence="1" type="ORF">IPP58_05650</name>
</gene>
<protein>
    <submittedName>
        <fullName evidence="1">Bacillithiol biosynthesis deacetylase BshB1</fullName>
    </submittedName>
</protein>
<dbReference type="PANTHER" id="PTHR12993">
    <property type="entry name" value="N-ACETYLGLUCOSAMINYL-PHOSPHATIDYLINOSITOL DE-N-ACETYLASE-RELATED"/>
    <property type="match status" value="1"/>
</dbReference>
<dbReference type="InterPro" id="IPR023842">
    <property type="entry name" value="Bacillithiol_biosynth_BshB1"/>
</dbReference>
<dbReference type="GO" id="GO:0071793">
    <property type="term" value="P:bacillithiol biosynthetic process"/>
    <property type="evidence" value="ECO:0007669"/>
    <property type="project" value="InterPro"/>
</dbReference>
<dbReference type="AlphaFoldDB" id="A0A9D7SE71"/>
<dbReference type="SUPFAM" id="SSF102588">
    <property type="entry name" value="LmbE-like"/>
    <property type="match status" value="1"/>
</dbReference>
<dbReference type="InterPro" id="IPR003737">
    <property type="entry name" value="GlcNAc_PI_deacetylase-related"/>
</dbReference>
<dbReference type="Gene3D" id="3.40.50.10320">
    <property type="entry name" value="LmbE-like"/>
    <property type="match status" value="1"/>
</dbReference>
<dbReference type="InterPro" id="IPR024078">
    <property type="entry name" value="LmbE-like_dom_sf"/>
</dbReference>
<dbReference type="EMBL" id="JADKIO010000005">
    <property type="protein sequence ID" value="MBK9795969.1"/>
    <property type="molecule type" value="Genomic_DNA"/>
</dbReference>